<dbReference type="InterPro" id="IPR039552">
    <property type="entry name" value="IS66_C"/>
</dbReference>
<dbReference type="RefSeq" id="WP_140589770.1">
    <property type="nucleotide sequence ID" value="NZ_VFRR01000027.1"/>
</dbReference>
<dbReference type="Pfam" id="PF03050">
    <property type="entry name" value="DDE_Tnp_IS66"/>
    <property type="match status" value="1"/>
</dbReference>
<accession>A0A501WI18</accession>
<dbReference type="InterPro" id="IPR004291">
    <property type="entry name" value="Transposase_IS66_central"/>
</dbReference>
<gene>
    <name evidence="3" type="ORF">FJM67_12490</name>
</gene>
<dbReference type="NCBIfam" id="NF033517">
    <property type="entry name" value="transpos_IS66"/>
    <property type="match status" value="1"/>
</dbReference>
<dbReference type="Pfam" id="PF13817">
    <property type="entry name" value="DDE_Tnp_IS66_C"/>
    <property type="match status" value="1"/>
</dbReference>
<protein>
    <submittedName>
        <fullName evidence="3">IS66 family transposase</fullName>
    </submittedName>
</protein>
<comment type="caution">
    <text evidence="3">The sequence shown here is derived from an EMBL/GenBank/DDBJ whole genome shotgun (WGS) entry which is preliminary data.</text>
</comment>
<dbReference type="OrthoDB" id="9800877at2"/>
<evidence type="ECO:0000259" key="1">
    <source>
        <dbReference type="Pfam" id="PF03050"/>
    </source>
</evidence>
<dbReference type="Proteomes" id="UP000315901">
    <property type="component" value="Unassembled WGS sequence"/>
</dbReference>
<evidence type="ECO:0000259" key="2">
    <source>
        <dbReference type="Pfam" id="PF13817"/>
    </source>
</evidence>
<reference evidence="3 4" key="1">
    <citation type="submission" date="2019-06" db="EMBL/GenBank/DDBJ databases">
        <title>A novel bacterium of genus Marinomonas, isolated from coastal sand.</title>
        <authorList>
            <person name="Huang H."/>
            <person name="Mo K."/>
            <person name="Hu Y."/>
        </authorList>
    </citation>
    <scope>NUCLEOTIDE SEQUENCE [LARGE SCALE GENOMIC DNA]</scope>
    <source>
        <strain evidence="3 4">HB171799</strain>
    </source>
</reference>
<dbReference type="EMBL" id="VFRR01000027">
    <property type="protein sequence ID" value="TPE49008.1"/>
    <property type="molecule type" value="Genomic_DNA"/>
</dbReference>
<sequence length="382" mass="43001">MRALIRVGSVLPSSSTPMPAQVFEGSLADVSFIAGLLVDKFQYHLPLHRQHQRLTDAGITMARSTLTNLVKRGIELLRPIHDAQLAGVLHSHVLAMDETPLKACREPKGGGRPGKMQSGWIWPIYGDQDEIVFTYSKSRSAQHIRDVLANNFSGVLLSDGYSAYASYVAATESIEQAQCWAHTRRGIERAEKQHPQLAGQVLDTIAALYRVERQLESLGLTNEAKRGYRQQNAEPIVSRLMTWAREQLRNNLELTPGEPITKALKYMVKRETQLSVFLKNPAVSLDTNHLERGLRPIPMGRKNWMFCWTEIGAEHVGIIQSLIATCKIHGVNPTHYLIDVLQRVSIHPSRQVAELTPRRWKELFADERMISFVSGKGMQHAH</sequence>
<dbReference type="PANTHER" id="PTHR33678">
    <property type="entry name" value="BLL1576 PROTEIN"/>
    <property type="match status" value="1"/>
</dbReference>
<evidence type="ECO:0000313" key="3">
    <source>
        <dbReference type="EMBL" id="TPE49008.1"/>
    </source>
</evidence>
<feature type="domain" description="Transposase IS66 C-terminal" evidence="2">
    <location>
        <begin position="321"/>
        <end position="357"/>
    </location>
</feature>
<dbReference type="AlphaFoldDB" id="A0A501WI18"/>
<keyword evidence="4" id="KW-1185">Reference proteome</keyword>
<proteinExistence type="predicted"/>
<feature type="domain" description="Transposase IS66 central" evidence="1">
    <location>
        <begin position="26"/>
        <end position="314"/>
    </location>
</feature>
<dbReference type="PANTHER" id="PTHR33678:SF1">
    <property type="entry name" value="BLL1576 PROTEIN"/>
    <property type="match status" value="1"/>
</dbReference>
<dbReference type="InterPro" id="IPR052344">
    <property type="entry name" value="Transposase-related"/>
</dbReference>
<name>A0A501WI18_9GAMM</name>
<evidence type="ECO:0000313" key="4">
    <source>
        <dbReference type="Proteomes" id="UP000315901"/>
    </source>
</evidence>
<organism evidence="3 4">
    <name type="scientific">Maribrevibacterium harenarium</name>
    <dbReference type="NCBI Taxonomy" id="2589817"/>
    <lineage>
        <taxon>Bacteria</taxon>
        <taxon>Pseudomonadati</taxon>
        <taxon>Pseudomonadota</taxon>
        <taxon>Gammaproteobacteria</taxon>
        <taxon>Oceanospirillales</taxon>
        <taxon>Oceanospirillaceae</taxon>
        <taxon>Maribrevibacterium</taxon>
    </lineage>
</organism>